<reference evidence="1" key="2">
    <citation type="journal article" date="2022" name="Nat. Biotechnol.">
        <title>Carbon-negative production of acetone and isopropanol by gas fermentation at industrial pilot scale.</title>
        <authorList>
            <person name="Liew F.E."/>
            <person name="Nogle R."/>
            <person name="Abdalla T."/>
            <person name="Rasor B.J."/>
            <person name="Canter C."/>
            <person name="Jensen R.O."/>
            <person name="Wang L."/>
            <person name="Strutz J."/>
            <person name="Chirania P."/>
            <person name="De Tissera S."/>
            <person name="Mueller A.P."/>
            <person name="Ruan Z."/>
            <person name="Gao A."/>
            <person name="Tran L."/>
            <person name="Engle N.L."/>
            <person name="Bromley J.C."/>
            <person name="Daniell J."/>
            <person name="Conrado R."/>
            <person name="Tschaplinski T.J."/>
            <person name="Giannone R.J."/>
            <person name="Hettich R.L."/>
            <person name="Karim A.S."/>
            <person name="Simpson S.D."/>
            <person name="Brown S.D."/>
            <person name="Leang C."/>
            <person name="Jewett M.C."/>
            <person name="Kopke M."/>
        </authorList>
    </citation>
    <scope>NUCLEOTIDE SEQUENCE</scope>
    <source>
        <strain evidence="1">DJ015</strain>
    </source>
</reference>
<dbReference type="Proteomes" id="UP001194098">
    <property type="component" value="Unassembled WGS sequence"/>
</dbReference>
<name>A0AAW3W9D7_CLOBE</name>
<sequence length="167" mass="19690">MINQDVCSYIQEKINDHYNLKGNEYFADMLVKNGYGQNCGGYFDDFKELVNTELAEPNQKLHFTNYYMNCKRKDKKPSYSSLHCPQLILWIAEISGLNYRHLNSAYDFIVTFEDVNKLKQNQKGGDYLKDYEGVEEEFKKLIKIYNINTIIKNSNSWKDILLEVNKL</sequence>
<organism evidence="1 2">
    <name type="scientific">Clostridium beijerinckii</name>
    <name type="common">Clostridium MP</name>
    <dbReference type="NCBI Taxonomy" id="1520"/>
    <lineage>
        <taxon>Bacteria</taxon>
        <taxon>Bacillati</taxon>
        <taxon>Bacillota</taxon>
        <taxon>Clostridia</taxon>
        <taxon>Eubacteriales</taxon>
        <taxon>Clostridiaceae</taxon>
        <taxon>Clostridium</taxon>
    </lineage>
</organism>
<gene>
    <name evidence="1" type="ORF">HGI39_12935</name>
</gene>
<dbReference type="RefSeq" id="WP_171779869.1">
    <property type="nucleotide sequence ID" value="NZ_JABAGV010000030.1"/>
</dbReference>
<proteinExistence type="predicted"/>
<evidence type="ECO:0000313" key="1">
    <source>
        <dbReference type="EMBL" id="MBC2475600.1"/>
    </source>
</evidence>
<comment type="caution">
    <text evidence="1">The sequence shown here is derived from an EMBL/GenBank/DDBJ whole genome shotgun (WGS) entry which is preliminary data.</text>
</comment>
<dbReference type="EMBL" id="JABAGV010000030">
    <property type="protein sequence ID" value="MBC2475600.1"/>
    <property type="molecule type" value="Genomic_DNA"/>
</dbReference>
<dbReference type="AlphaFoldDB" id="A0AAW3W9D7"/>
<protein>
    <submittedName>
        <fullName evidence="1">Uncharacterized protein</fullName>
    </submittedName>
</protein>
<reference evidence="1" key="1">
    <citation type="submission" date="2020-04" db="EMBL/GenBank/DDBJ databases">
        <authorList>
            <person name="Brown S."/>
        </authorList>
    </citation>
    <scope>NUCLEOTIDE SEQUENCE</scope>
    <source>
        <strain evidence="1">DJ015</strain>
    </source>
</reference>
<evidence type="ECO:0000313" key="2">
    <source>
        <dbReference type="Proteomes" id="UP001194098"/>
    </source>
</evidence>
<accession>A0AAW3W9D7</accession>